<evidence type="ECO:0000313" key="1">
    <source>
        <dbReference type="EMBL" id="KUJ56435.1"/>
    </source>
</evidence>
<gene>
    <name evidence="1" type="ORF">AR686_07690</name>
</gene>
<proteinExistence type="predicted"/>
<protein>
    <submittedName>
        <fullName evidence="1">Uncharacterized protein</fullName>
    </submittedName>
</protein>
<reference evidence="1 2" key="1">
    <citation type="submission" date="2015-10" db="EMBL/GenBank/DDBJ databases">
        <title>Genome sequence of Chryseobacterium greenlandense.</title>
        <authorList>
            <person name="Newman J."/>
            <person name="Fischer K."/>
            <person name="Miller J."/>
        </authorList>
    </citation>
    <scope>NUCLEOTIDE SEQUENCE [LARGE SCALE GENOMIC DNA]</scope>
    <source>
        <strain evidence="1 2">UMB34</strain>
    </source>
</reference>
<comment type="caution">
    <text evidence="1">The sequence shown here is derived from an EMBL/GenBank/DDBJ whole genome shotgun (WGS) entry which is preliminary data.</text>
</comment>
<accession>A0A101CHR4</accession>
<sequence length="100" mass="11785">MKAIKIQTLDSGWSLYQVTVSNIKDKEKYYIEGDENPVLSIENDEIVFYEVSNSEEHAIKQLQAKWNILRTEIFEQVKSTIDSANKEFADQLWNKYNKNH</sequence>
<organism evidence="1 2">
    <name type="scientific">Chryseobacterium aquaticum subsp. greenlandense</name>
    <dbReference type="NCBI Taxonomy" id="345663"/>
    <lineage>
        <taxon>Bacteria</taxon>
        <taxon>Pseudomonadati</taxon>
        <taxon>Bacteroidota</taxon>
        <taxon>Flavobacteriia</taxon>
        <taxon>Flavobacteriales</taxon>
        <taxon>Weeksellaceae</taxon>
        <taxon>Chryseobacterium group</taxon>
        <taxon>Chryseobacterium</taxon>
    </lineage>
</organism>
<dbReference type="Proteomes" id="UP000054388">
    <property type="component" value="Unassembled WGS sequence"/>
</dbReference>
<name>A0A101CHR4_9FLAO</name>
<dbReference type="AlphaFoldDB" id="A0A101CHR4"/>
<dbReference type="EMBL" id="LMAI01000004">
    <property type="protein sequence ID" value="KUJ56435.1"/>
    <property type="molecule type" value="Genomic_DNA"/>
</dbReference>
<dbReference type="RefSeq" id="WP_059136399.1">
    <property type="nucleotide sequence ID" value="NZ_LMAI01000004.1"/>
</dbReference>
<evidence type="ECO:0000313" key="2">
    <source>
        <dbReference type="Proteomes" id="UP000054388"/>
    </source>
</evidence>